<dbReference type="Pfam" id="PF04115">
    <property type="entry name" value="Ureidogly_lyase"/>
    <property type="match status" value="1"/>
</dbReference>
<dbReference type="HAMAP" id="MF_00813">
    <property type="entry name" value="Allantoicase"/>
    <property type="match status" value="1"/>
</dbReference>
<dbReference type="Pfam" id="PF03561">
    <property type="entry name" value="Allantoicase"/>
    <property type="match status" value="2"/>
</dbReference>
<evidence type="ECO:0000256" key="4">
    <source>
        <dbReference type="ARBA" id="ARBA00023239"/>
    </source>
</evidence>
<dbReference type="EMBL" id="LWDF02000286">
    <property type="protein sequence ID" value="KAE8250782.1"/>
    <property type="molecule type" value="Genomic_DNA"/>
</dbReference>
<dbReference type="GO" id="GO:0006144">
    <property type="term" value="P:purine nucleobase metabolic process"/>
    <property type="evidence" value="ECO:0007669"/>
    <property type="project" value="UniProtKB-KW"/>
</dbReference>
<feature type="domain" description="Allantoicase" evidence="6">
    <location>
        <begin position="32"/>
        <end position="191"/>
    </location>
</feature>
<feature type="domain" description="Allantoicase" evidence="6">
    <location>
        <begin position="223"/>
        <end position="371"/>
    </location>
</feature>
<dbReference type="SUPFAM" id="SSF51182">
    <property type="entry name" value="RmlC-like cupins"/>
    <property type="match status" value="1"/>
</dbReference>
<keyword evidence="4" id="KW-0456">Lyase</keyword>
<dbReference type="InterPro" id="IPR007247">
    <property type="entry name" value="Ureidogly_lyase"/>
</dbReference>
<dbReference type="GO" id="GO:0004037">
    <property type="term" value="F:allantoicase activity"/>
    <property type="evidence" value="ECO:0007669"/>
    <property type="project" value="InterPro"/>
</dbReference>
<dbReference type="PANTHER" id="PTHR12045">
    <property type="entry name" value="ALLANTOICASE"/>
    <property type="match status" value="1"/>
</dbReference>
<comment type="catalytic activity">
    <reaction evidence="5">
        <text>(S)-ureidoglycolate = urea + glyoxylate</text>
        <dbReference type="Rhea" id="RHEA:11304"/>
        <dbReference type="ChEBI" id="CHEBI:16199"/>
        <dbReference type="ChEBI" id="CHEBI:36655"/>
        <dbReference type="ChEBI" id="CHEBI:57296"/>
        <dbReference type="EC" id="4.3.2.3"/>
    </reaction>
</comment>
<evidence type="ECO:0000313" key="7">
    <source>
        <dbReference type="EMBL" id="KAE8250782.1"/>
    </source>
</evidence>
<dbReference type="CDD" id="cd20298">
    <property type="entry name" value="cupin_UAH"/>
    <property type="match status" value="1"/>
</dbReference>
<organism evidence="7 8">
    <name type="scientific">Tilletia indica</name>
    <dbReference type="NCBI Taxonomy" id="43049"/>
    <lineage>
        <taxon>Eukaryota</taxon>
        <taxon>Fungi</taxon>
        <taxon>Dikarya</taxon>
        <taxon>Basidiomycota</taxon>
        <taxon>Ustilaginomycotina</taxon>
        <taxon>Exobasidiomycetes</taxon>
        <taxon>Tilletiales</taxon>
        <taxon>Tilletiaceae</taxon>
        <taxon>Tilletia</taxon>
    </lineage>
</organism>
<protein>
    <recommendedName>
        <fullName evidence="6">Allantoicase domain-containing protein</fullName>
    </recommendedName>
</protein>
<comment type="subunit">
    <text evidence="2">Homodimer.</text>
</comment>
<dbReference type="GO" id="GO:0050385">
    <property type="term" value="F:ureidoglycolate lyase activity"/>
    <property type="evidence" value="ECO:0007669"/>
    <property type="project" value="UniProtKB-EC"/>
</dbReference>
<dbReference type="GO" id="GO:0004848">
    <property type="term" value="F:ureidoglycolate hydrolase activity"/>
    <property type="evidence" value="ECO:0007669"/>
    <property type="project" value="InterPro"/>
</dbReference>
<evidence type="ECO:0000256" key="3">
    <source>
        <dbReference type="ARBA" id="ARBA00022631"/>
    </source>
</evidence>
<evidence type="ECO:0000259" key="6">
    <source>
        <dbReference type="Pfam" id="PF03561"/>
    </source>
</evidence>
<dbReference type="InterPro" id="IPR008979">
    <property type="entry name" value="Galactose-bd-like_sf"/>
</dbReference>
<dbReference type="InterPro" id="IPR005164">
    <property type="entry name" value="Allantoicase"/>
</dbReference>
<dbReference type="Gene3D" id="2.60.120.260">
    <property type="entry name" value="Galactose-binding domain-like"/>
    <property type="match status" value="2"/>
</dbReference>
<reference evidence="7" key="1">
    <citation type="submission" date="2016-04" db="EMBL/GenBank/DDBJ databases">
        <authorList>
            <person name="Nguyen H.D."/>
            <person name="Samba Siva P."/>
            <person name="Cullis J."/>
            <person name="Levesque C.A."/>
            <person name="Hambleton S."/>
        </authorList>
    </citation>
    <scope>NUCLEOTIDE SEQUENCE</scope>
    <source>
        <strain evidence="7">DAOMC 236416</strain>
    </source>
</reference>
<evidence type="ECO:0000256" key="1">
    <source>
        <dbReference type="ARBA" id="ARBA00009242"/>
    </source>
</evidence>
<comment type="similarity">
    <text evidence="1">Belongs to the allantoicase family.</text>
</comment>
<name>A0A177TD48_9BASI</name>
<dbReference type="Proteomes" id="UP000077521">
    <property type="component" value="Unassembled WGS sequence"/>
</dbReference>
<dbReference type="InterPro" id="IPR047233">
    <property type="entry name" value="UAH_cupin"/>
</dbReference>
<evidence type="ECO:0000313" key="8">
    <source>
        <dbReference type="Proteomes" id="UP000077521"/>
    </source>
</evidence>
<dbReference type="NCBIfam" id="TIGR02961">
    <property type="entry name" value="allantoicase"/>
    <property type="match status" value="1"/>
</dbReference>
<keyword evidence="8" id="KW-1185">Reference proteome</keyword>
<dbReference type="PANTHER" id="PTHR12045:SF3">
    <property type="entry name" value="INACTIVE ALLANTOICASE-RELATED"/>
    <property type="match status" value="1"/>
</dbReference>
<dbReference type="InterPro" id="IPR015908">
    <property type="entry name" value="Allantoicase_dom"/>
</dbReference>
<dbReference type="GO" id="GO:0000256">
    <property type="term" value="P:allantoin catabolic process"/>
    <property type="evidence" value="ECO:0007669"/>
    <property type="project" value="InterPro"/>
</dbReference>
<accession>A0A177TD48</accession>
<comment type="caution">
    <text evidence="7">The sequence shown here is derived from an EMBL/GenBank/DDBJ whole genome shotgun (WGS) entry which is preliminary data.</text>
</comment>
<gene>
    <name evidence="7" type="ORF">A4X13_0g4389</name>
</gene>
<evidence type="ECO:0000256" key="2">
    <source>
        <dbReference type="ARBA" id="ARBA00011738"/>
    </source>
</evidence>
<reference evidence="7" key="2">
    <citation type="journal article" date="2019" name="IMA Fungus">
        <title>Genome sequencing and comparison of five Tilletia species to identify candidate genes for the detection of regulated species infecting wheat.</title>
        <authorList>
            <person name="Nguyen H.D.T."/>
            <person name="Sultana T."/>
            <person name="Kesanakurti P."/>
            <person name="Hambleton S."/>
        </authorList>
    </citation>
    <scope>NUCLEOTIDE SEQUENCE</scope>
    <source>
        <strain evidence="7">DAOMC 236416</strain>
    </source>
</reference>
<evidence type="ECO:0000256" key="5">
    <source>
        <dbReference type="ARBA" id="ARBA00047684"/>
    </source>
</evidence>
<dbReference type="InterPro" id="IPR011051">
    <property type="entry name" value="RmlC_Cupin_sf"/>
</dbReference>
<proteinExistence type="inferred from homology"/>
<sequence>MSSSFHLNPISLAEASTLLYAQASEVSSVALGAHILSTSDEWFAPASDLLKVAPAPSLKGTFGPKGALFDGWETRRHNPLPQKYDWVILRLGPTAGAHLCGLDVDTANFNGNEAPEVEVLALRVDPEEEAQGPASLAEDDPRWTPILPRTPCGPSQQHLYASRSPTDQAFTHIKLLMIPDGGIARFRVYGTIPPPPPTLGIGEVLNSGNDHHNTLDLAHVLNGGRVIYTSDQHFGVGSNLILPGRGKDMGDGWETKRSRSPTAKDWVIIQLAQRAYLTSAEIDTIHFLGNFPDSVSLHALDVSPSTLDIAKLADSDERVAGWTPILSPSKVGPGKQHFFDLQSESPKPVTHVRVTMHPDGGIKRVRLVGRRANLVDAASSSKSLPLVPLPNPSQSSSLATTGLYPIPPSYPVTGSSIFDSELRDLLLLLAVPETSPIPAPPRTDGLASLNHGGGSVGVPPELVRIKIEPLTREAYAPYGSVIAGPSPVSSHPEEGVNSKTVNQGTASKFLSLSTFLSTYPPASSANAQIHIFRCAPRFALPSQQEHFEIKVLERHRFTTQVFVPMTSDTVAQQGYLVIVALPHPSSPSSSGGHENGPDLGTLRAFLASSTQAISYHPGIWHHPMVSLGTAPTDFACFVHESAANPELDCDEVFYATEGRPAVVL</sequence>
<dbReference type="SUPFAM" id="SSF49785">
    <property type="entry name" value="Galactose-binding domain-like"/>
    <property type="match status" value="2"/>
</dbReference>
<dbReference type="Gene3D" id="2.60.120.480">
    <property type="entry name" value="Ureidoglycolate hydrolase"/>
    <property type="match status" value="1"/>
</dbReference>
<dbReference type="InterPro" id="IPR024060">
    <property type="entry name" value="Ureidoglycolate_lyase_dom_sf"/>
</dbReference>
<keyword evidence="3" id="KW-0659">Purine metabolism</keyword>
<dbReference type="AlphaFoldDB" id="A0A177TD48"/>